<comment type="caution">
    <text evidence="6">The sequence shown here is derived from an EMBL/GenBank/DDBJ whole genome shotgun (WGS) entry which is preliminary data.</text>
</comment>
<evidence type="ECO:0000313" key="6">
    <source>
        <dbReference type="EMBL" id="KAJ8431315.1"/>
    </source>
</evidence>
<dbReference type="Pfam" id="PF04434">
    <property type="entry name" value="SWIM"/>
    <property type="match status" value="1"/>
</dbReference>
<dbReference type="Proteomes" id="UP001153076">
    <property type="component" value="Unassembled WGS sequence"/>
</dbReference>
<keyword evidence="3" id="KW-0862">Zinc</keyword>
<dbReference type="InterPro" id="IPR007527">
    <property type="entry name" value="Znf_SWIM"/>
</dbReference>
<dbReference type="GO" id="GO:0008270">
    <property type="term" value="F:zinc ion binding"/>
    <property type="evidence" value="ECO:0007669"/>
    <property type="project" value="UniProtKB-KW"/>
</dbReference>
<dbReference type="AlphaFoldDB" id="A0A9Q1JUI6"/>
<evidence type="ECO:0000259" key="5">
    <source>
        <dbReference type="PROSITE" id="PS50966"/>
    </source>
</evidence>
<dbReference type="EMBL" id="JAKOGI010000697">
    <property type="protein sequence ID" value="KAJ8431315.1"/>
    <property type="molecule type" value="Genomic_DNA"/>
</dbReference>
<evidence type="ECO:0000256" key="1">
    <source>
        <dbReference type="ARBA" id="ARBA00022723"/>
    </source>
</evidence>
<keyword evidence="1" id="KW-0479">Metal-binding</keyword>
<keyword evidence="2 4" id="KW-0863">Zinc-finger</keyword>
<accession>A0A9Q1JUI6</accession>
<feature type="domain" description="SWIM-type" evidence="5">
    <location>
        <begin position="74"/>
        <end position="115"/>
    </location>
</feature>
<sequence length="179" mass="20732">MPRQIKICKHKYHFEWHSRMKTILPSHPSKSLLDSLTKSEDSGEDENDDDDGKYVIYYLVLHLQEASRAGEGYYSVTQGTDAFIMRLTKGTCSCKSWELNGLPCSHAMVVMREESLNPMIFVHDRHSITAPYFKPKMKTTCKFKKKPEARENTKGSTYGKVERMVVFPIFMFSLDNLHQ</sequence>
<dbReference type="SMART" id="SM00575">
    <property type="entry name" value="ZnF_PMZ"/>
    <property type="match status" value="1"/>
</dbReference>
<proteinExistence type="predicted"/>
<name>A0A9Q1JUI6_9CARY</name>
<evidence type="ECO:0000256" key="4">
    <source>
        <dbReference type="PROSITE-ProRule" id="PRU00325"/>
    </source>
</evidence>
<evidence type="ECO:0000256" key="2">
    <source>
        <dbReference type="ARBA" id="ARBA00022771"/>
    </source>
</evidence>
<dbReference type="PROSITE" id="PS50966">
    <property type="entry name" value="ZF_SWIM"/>
    <property type="match status" value="1"/>
</dbReference>
<evidence type="ECO:0000256" key="3">
    <source>
        <dbReference type="ARBA" id="ARBA00022833"/>
    </source>
</evidence>
<organism evidence="6 7">
    <name type="scientific">Carnegiea gigantea</name>
    <dbReference type="NCBI Taxonomy" id="171969"/>
    <lineage>
        <taxon>Eukaryota</taxon>
        <taxon>Viridiplantae</taxon>
        <taxon>Streptophyta</taxon>
        <taxon>Embryophyta</taxon>
        <taxon>Tracheophyta</taxon>
        <taxon>Spermatophyta</taxon>
        <taxon>Magnoliopsida</taxon>
        <taxon>eudicotyledons</taxon>
        <taxon>Gunneridae</taxon>
        <taxon>Pentapetalae</taxon>
        <taxon>Caryophyllales</taxon>
        <taxon>Cactineae</taxon>
        <taxon>Cactaceae</taxon>
        <taxon>Cactoideae</taxon>
        <taxon>Echinocereeae</taxon>
        <taxon>Carnegiea</taxon>
    </lineage>
</organism>
<reference evidence="6" key="1">
    <citation type="submission" date="2022-04" db="EMBL/GenBank/DDBJ databases">
        <title>Carnegiea gigantea Genome sequencing and assembly v2.</title>
        <authorList>
            <person name="Copetti D."/>
            <person name="Sanderson M.J."/>
            <person name="Burquez A."/>
            <person name="Wojciechowski M.F."/>
        </authorList>
    </citation>
    <scope>NUCLEOTIDE SEQUENCE</scope>
    <source>
        <strain evidence="6">SGP5-SGP5p</strain>
        <tissue evidence="6">Aerial part</tissue>
    </source>
</reference>
<keyword evidence="7" id="KW-1185">Reference proteome</keyword>
<evidence type="ECO:0000313" key="7">
    <source>
        <dbReference type="Proteomes" id="UP001153076"/>
    </source>
</evidence>
<dbReference type="InterPro" id="IPR006564">
    <property type="entry name" value="Znf_PMZ"/>
</dbReference>
<dbReference type="OrthoDB" id="1301333at2759"/>
<gene>
    <name evidence="6" type="ORF">Cgig2_032305</name>
</gene>
<protein>
    <recommendedName>
        <fullName evidence="5">SWIM-type domain-containing protein</fullName>
    </recommendedName>
</protein>